<organism evidence="2 3">
    <name type="scientific">Candidatus Marsarchaeota G1 archaeon OSP_D</name>
    <dbReference type="NCBI Taxonomy" id="1978155"/>
    <lineage>
        <taxon>Archaea</taxon>
        <taxon>Candidatus Marsarchaeota</taxon>
        <taxon>Candidatus Marsarchaeota group 1</taxon>
    </lineage>
</organism>
<sequence length="271" mass="30801">MTLTNVLCVIGKPVSHSLSPYLHSFGAHLIGKKVLSFKCELATELLPSFVDFVRRKKEFTGFNVTMPFKEEITRLLDSLSYDAQKIGCVNTVAKNRHGLVGYNTDWLAFRDSVRAREKWFESTLIFGAGGAAAAAIYAIQEAKISDEVYLFNRSVERFERLSKSFNFIKRWSAEKKIELLVNATPVEPPIDQSVFKNVKLVVDFDYSRKSNQLAERCSELGIHYIDGLELLARQGVEALGFFFGEKPKLDEVLQYLRRICECREKASHTAQ</sequence>
<dbReference type="GO" id="GO:0004764">
    <property type="term" value="F:shikimate 3-dehydrogenase (NADP+) activity"/>
    <property type="evidence" value="ECO:0007669"/>
    <property type="project" value="InterPro"/>
</dbReference>
<protein>
    <recommendedName>
        <fullName evidence="1">Shikimate dehydrogenase substrate binding N-terminal domain-containing protein</fullName>
    </recommendedName>
</protein>
<name>A0A2R6A9M8_9ARCH</name>
<proteinExistence type="predicted"/>
<dbReference type="Gene3D" id="3.40.50.720">
    <property type="entry name" value="NAD(P)-binding Rossmann-like Domain"/>
    <property type="match status" value="1"/>
</dbReference>
<dbReference type="Proteomes" id="UP000240880">
    <property type="component" value="Unassembled WGS sequence"/>
</dbReference>
<reference evidence="2 3" key="1">
    <citation type="submission" date="2017-04" db="EMBL/GenBank/DDBJ databases">
        <title>Novel microbial lineages endemic to geothermal iron-oxide mats fill important gaps in the evolutionary history of Archaea.</title>
        <authorList>
            <person name="Jay Z.J."/>
            <person name="Beam J.P."/>
            <person name="Dlakic M."/>
            <person name="Rusch D.B."/>
            <person name="Kozubal M.A."/>
            <person name="Inskeep W.P."/>
        </authorList>
    </citation>
    <scope>NUCLEOTIDE SEQUENCE [LARGE SCALE GENOMIC DNA]</scope>
    <source>
        <strain evidence="2">OSP_D</strain>
    </source>
</reference>
<accession>A0A2R6A9M8</accession>
<gene>
    <name evidence="2" type="ORF">B9Q01_05900</name>
</gene>
<evidence type="ECO:0000259" key="1">
    <source>
        <dbReference type="Pfam" id="PF08501"/>
    </source>
</evidence>
<dbReference type="InterPro" id="IPR013708">
    <property type="entry name" value="Shikimate_DH-bd_N"/>
</dbReference>
<evidence type="ECO:0000313" key="2">
    <source>
        <dbReference type="EMBL" id="PSN83114.1"/>
    </source>
</evidence>
<dbReference type="GO" id="GO:0009423">
    <property type="term" value="P:chorismate biosynthetic process"/>
    <property type="evidence" value="ECO:0007669"/>
    <property type="project" value="TreeGrafter"/>
</dbReference>
<dbReference type="SUPFAM" id="SSF53223">
    <property type="entry name" value="Aminoacid dehydrogenase-like, N-terminal domain"/>
    <property type="match status" value="1"/>
</dbReference>
<dbReference type="EMBL" id="NEXC01000036">
    <property type="protein sequence ID" value="PSN83114.1"/>
    <property type="molecule type" value="Genomic_DNA"/>
</dbReference>
<dbReference type="Pfam" id="PF08501">
    <property type="entry name" value="Shikimate_dh_N"/>
    <property type="match status" value="1"/>
</dbReference>
<dbReference type="InterPro" id="IPR022893">
    <property type="entry name" value="Shikimate_DH_fam"/>
</dbReference>
<dbReference type="AlphaFoldDB" id="A0A2R6A9M8"/>
<feature type="domain" description="Shikimate dehydrogenase substrate binding N-terminal" evidence="1">
    <location>
        <begin position="9"/>
        <end position="92"/>
    </location>
</feature>
<dbReference type="Gene3D" id="3.40.50.10860">
    <property type="entry name" value="Leucine Dehydrogenase, chain A, domain 1"/>
    <property type="match status" value="1"/>
</dbReference>
<dbReference type="InterPro" id="IPR046346">
    <property type="entry name" value="Aminoacid_DH-like_N_sf"/>
</dbReference>
<dbReference type="GO" id="GO:0019632">
    <property type="term" value="P:shikimate metabolic process"/>
    <property type="evidence" value="ECO:0007669"/>
    <property type="project" value="TreeGrafter"/>
</dbReference>
<dbReference type="SUPFAM" id="SSF51735">
    <property type="entry name" value="NAD(P)-binding Rossmann-fold domains"/>
    <property type="match status" value="1"/>
</dbReference>
<dbReference type="PANTHER" id="PTHR21089:SF1">
    <property type="entry name" value="BIFUNCTIONAL 3-DEHYDROQUINATE DEHYDRATASE_SHIKIMATE DEHYDROGENASE, CHLOROPLASTIC"/>
    <property type="match status" value="1"/>
</dbReference>
<evidence type="ECO:0000313" key="3">
    <source>
        <dbReference type="Proteomes" id="UP000240880"/>
    </source>
</evidence>
<comment type="caution">
    <text evidence="2">The sequence shown here is derived from an EMBL/GenBank/DDBJ whole genome shotgun (WGS) entry which is preliminary data.</text>
</comment>
<dbReference type="InterPro" id="IPR036291">
    <property type="entry name" value="NAD(P)-bd_dom_sf"/>
</dbReference>
<dbReference type="PANTHER" id="PTHR21089">
    <property type="entry name" value="SHIKIMATE DEHYDROGENASE"/>
    <property type="match status" value="1"/>
</dbReference>